<evidence type="ECO:0000313" key="2">
    <source>
        <dbReference type="Proteomes" id="UP001325680"/>
    </source>
</evidence>
<keyword evidence="2" id="KW-1185">Reference proteome</keyword>
<name>A0ABZ0VZE7_9BACT</name>
<accession>A0ABZ0VZE7</accession>
<dbReference type="Proteomes" id="UP001325680">
    <property type="component" value="Chromosome"/>
</dbReference>
<protein>
    <recommendedName>
        <fullName evidence="3">Transposase</fullName>
    </recommendedName>
</protein>
<evidence type="ECO:0008006" key="3">
    <source>
        <dbReference type="Google" id="ProtNLM"/>
    </source>
</evidence>
<organism evidence="1 2">
    <name type="scientific">Niabella yanshanensis</name>
    <dbReference type="NCBI Taxonomy" id="577386"/>
    <lineage>
        <taxon>Bacteria</taxon>
        <taxon>Pseudomonadati</taxon>
        <taxon>Bacteroidota</taxon>
        <taxon>Chitinophagia</taxon>
        <taxon>Chitinophagales</taxon>
        <taxon>Chitinophagaceae</taxon>
        <taxon>Niabella</taxon>
    </lineage>
</organism>
<dbReference type="EMBL" id="CP139960">
    <property type="protein sequence ID" value="WQD36306.1"/>
    <property type="molecule type" value="Genomic_DNA"/>
</dbReference>
<proteinExistence type="predicted"/>
<dbReference type="RefSeq" id="WP_114789959.1">
    <property type="nucleotide sequence ID" value="NZ_CP139960.1"/>
</dbReference>
<sequence>MNAVTTPTQHHPFNEAQWLRILFLIADTEQWLQQLHKDIFYQLPLKQHKKLLRNSWYLSASTLAHILERHYAPMARHPGAGKFTIGVELIVAIIKEAFAATPQPVPQSCNYQRVWDAGSIIGYDVCGSATQVVTVIADAAGRIVTAFPGIIANAMPEGSGSP</sequence>
<evidence type="ECO:0000313" key="1">
    <source>
        <dbReference type="EMBL" id="WQD36306.1"/>
    </source>
</evidence>
<gene>
    <name evidence="1" type="ORF">U0035_11590</name>
</gene>
<reference evidence="1 2" key="1">
    <citation type="submission" date="2023-12" db="EMBL/GenBank/DDBJ databases">
        <title>Genome sequencing and assembly of bacterial species from a model synthetic community.</title>
        <authorList>
            <person name="Hogle S.L."/>
        </authorList>
    </citation>
    <scope>NUCLEOTIDE SEQUENCE [LARGE SCALE GENOMIC DNA]</scope>
    <source>
        <strain evidence="1 2">HAMBI_3031</strain>
    </source>
</reference>